<name>A0A6A5U971_9PLEO</name>
<dbReference type="OrthoDB" id="3800089at2759"/>
<evidence type="ECO:0000313" key="4">
    <source>
        <dbReference type="Proteomes" id="UP000800035"/>
    </source>
</evidence>
<feature type="transmembrane region" description="Helical" evidence="2">
    <location>
        <begin position="151"/>
        <end position="176"/>
    </location>
</feature>
<reference evidence="3" key="1">
    <citation type="journal article" date="2020" name="Stud. Mycol.">
        <title>101 Dothideomycetes genomes: a test case for predicting lifestyles and emergence of pathogens.</title>
        <authorList>
            <person name="Haridas S."/>
            <person name="Albert R."/>
            <person name="Binder M."/>
            <person name="Bloem J."/>
            <person name="Labutti K."/>
            <person name="Salamov A."/>
            <person name="Andreopoulos B."/>
            <person name="Baker S."/>
            <person name="Barry K."/>
            <person name="Bills G."/>
            <person name="Bluhm B."/>
            <person name="Cannon C."/>
            <person name="Castanera R."/>
            <person name="Culley D."/>
            <person name="Daum C."/>
            <person name="Ezra D."/>
            <person name="Gonzalez J."/>
            <person name="Henrissat B."/>
            <person name="Kuo A."/>
            <person name="Liang C."/>
            <person name="Lipzen A."/>
            <person name="Lutzoni F."/>
            <person name="Magnuson J."/>
            <person name="Mondo S."/>
            <person name="Nolan M."/>
            <person name="Ohm R."/>
            <person name="Pangilinan J."/>
            <person name="Park H.-J."/>
            <person name="Ramirez L."/>
            <person name="Alfaro M."/>
            <person name="Sun H."/>
            <person name="Tritt A."/>
            <person name="Yoshinaga Y."/>
            <person name="Zwiers L.-H."/>
            <person name="Turgeon B."/>
            <person name="Goodwin S."/>
            <person name="Spatafora J."/>
            <person name="Crous P."/>
            <person name="Grigoriev I."/>
        </authorList>
    </citation>
    <scope>NUCLEOTIDE SEQUENCE</scope>
    <source>
        <strain evidence="3">CBS 675.92</strain>
    </source>
</reference>
<gene>
    <name evidence="3" type="ORF">CC80DRAFT_237370</name>
</gene>
<dbReference type="Proteomes" id="UP000800035">
    <property type="component" value="Unassembled WGS sequence"/>
</dbReference>
<accession>A0A6A5U971</accession>
<dbReference type="EMBL" id="ML976981">
    <property type="protein sequence ID" value="KAF1961425.1"/>
    <property type="molecule type" value="Genomic_DNA"/>
</dbReference>
<keyword evidence="2" id="KW-0472">Membrane</keyword>
<dbReference type="AlphaFoldDB" id="A0A6A5U971"/>
<organism evidence="3 4">
    <name type="scientific">Byssothecium circinans</name>
    <dbReference type="NCBI Taxonomy" id="147558"/>
    <lineage>
        <taxon>Eukaryota</taxon>
        <taxon>Fungi</taxon>
        <taxon>Dikarya</taxon>
        <taxon>Ascomycota</taxon>
        <taxon>Pezizomycotina</taxon>
        <taxon>Dothideomycetes</taxon>
        <taxon>Pleosporomycetidae</taxon>
        <taxon>Pleosporales</taxon>
        <taxon>Massarineae</taxon>
        <taxon>Massarinaceae</taxon>
        <taxon>Byssothecium</taxon>
    </lineage>
</organism>
<keyword evidence="4" id="KW-1185">Reference proteome</keyword>
<keyword evidence="2" id="KW-0812">Transmembrane</keyword>
<evidence type="ECO:0000256" key="1">
    <source>
        <dbReference type="SAM" id="MobiDB-lite"/>
    </source>
</evidence>
<feature type="region of interest" description="Disordered" evidence="1">
    <location>
        <begin position="80"/>
        <end position="118"/>
    </location>
</feature>
<evidence type="ECO:0000256" key="2">
    <source>
        <dbReference type="SAM" id="Phobius"/>
    </source>
</evidence>
<sequence length="309" mass="35006">MSFLLSLSTLVISETFDPEEIEILAVLLLAVYVAYNASREYRSRIQQLQLDQFSDVNEELGQSNAIEELGLPDVSEELGQSDVTEELGQSDASEELGQSDASEELGKSDASEELGQSDVSEELGLQHSPHATHFSRLCLGFRCFFRSVWDLAVLLVWMALLYGSLLLILLLIVLAITCSRQDANALRAFFNKQNWGVKPVHPLAENFPPACPPNYRFYPNYERVLGIPGPLYPDLHPPFSTVRKYYRQTMKCWHGDKRGNYPFLSNQQWHEIQRLVDDSYLKLTYTAHSGRLGCTRNRLRSTSPTALAR</sequence>
<keyword evidence="2" id="KW-1133">Transmembrane helix</keyword>
<evidence type="ECO:0000313" key="3">
    <source>
        <dbReference type="EMBL" id="KAF1961425.1"/>
    </source>
</evidence>
<proteinExistence type="predicted"/>
<protein>
    <submittedName>
        <fullName evidence="3">Uncharacterized protein</fullName>
    </submittedName>
</protein>